<organism evidence="2 3">
    <name type="scientific">Kaistella chaponensis</name>
    <dbReference type="NCBI Taxonomy" id="713588"/>
    <lineage>
        <taxon>Bacteria</taxon>
        <taxon>Pseudomonadati</taxon>
        <taxon>Bacteroidota</taxon>
        <taxon>Flavobacteriia</taxon>
        <taxon>Flavobacteriales</taxon>
        <taxon>Weeksellaceae</taxon>
        <taxon>Chryseobacterium group</taxon>
        <taxon>Kaistella</taxon>
    </lineage>
</organism>
<accession>A0A1N7JKU1</accession>
<protein>
    <recommendedName>
        <fullName evidence="1">DUF6759 domain-containing protein</fullName>
    </recommendedName>
</protein>
<dbReference type="OrthoDB" id="1262221at2"/>
<gene>
    <name evidence="2" type="ORF">SAMN05421789_102173</name>
</gene>
<evidence type="ECO:0000313" key="2">
    <source>
        <dbReference type="EMBL" id="SIS49866.1"/>
    </source>
</evidence>
<feature type="domain" description="DUF6759" evidence="1">
    <location>
        <begin position="47"/>
        <end position="141"/>
    </location>
</feature>
<dbReference type="AlphaFoldDB" id="A0A1N7JKU1"/>
<proteinExistence type="predicted"/>
<reference evidence="3" key="1">
    <citation type="submission" date="2017-01" db="EMBL/GenBank/DDBJ databases">
        <authorList>
            <person name="Varghese N."/>
            <person name="Submissions S."/>
        </authorList>
    </citation>
    <scope>NUCLEOTIDE SEQUENCE [LARGE SCALE GENOMIC DNA]</scope>
    <source>
        <strain evidence="3">DSM 23145</strain>
    </source>
</reference>
<dbReference type="EMBL" id="FTOI01000002">
    <property type="protein sequence ID" value="SIS49866.1"/>
    <property type="molecule type" value="Genomic_DNA"/>
</dbReference>
<keyword evidence="3" id="KW-1185">Reference proteome</keyword>
<dbReference type="Pfam" id="PF20545">
    <property type="entry name" value="DUF6759"/>
    <property type="match status" value="1"/>
</dbReference>
<dbReference type="Proteomes" id="UP000185839">
    <property type="component" value="Unassembled WGS sequence"/>
</dbReference>
<dbReference type="STRING" id="713588.SAMN05421789_102173"/>
<evidence type="ECO:0000313" key="3">
    <source>
        <dbReference type="Proteomes" id="UP000185839"/>
    </source>
</evidence>
<dbReference type="InterPro" id="IPR046647">
    <property type="entry name" value="DUF6759"/>
</dbReference>
<dbReference type="PROSITE" id="PS51257">
    <property type="entry name" value="PROKAR_LIPOPROTEIN"/>
    <property type="match status" value="1"/>
</dbReference>
<evidence type="ECO:0000259" key="1">
    <source>
        <dbReference type="Pfam" id="PF20545"/>
    </source>
</evidence>
<name>A0A1N7JKU1_9FLAO</name>
<dbReference type="RefSeq" id="WP_076385168.1">
    <property type="nucleotide sequence ID" value="NZ_DAOOBN010000025.1"/>
</dbReference>
<sequence length="142" mass="16114">MKFFRLLGVLSLLSSCEILPSGSVSRPTSTPSDESNEFATLMEKDKINKDKVTAEVLTYLLNESDSRESRTAVVVENKSNCDLIFRMVRLNSNLYYNLPVARNSKNQFVIEKGKYTLKSKVCNSNYYSQKSITEPLILKLSK</sequence>